<gene>
    <name evidence="1" type="primary">jg2091</name>
    <name evidence="1" type="ORF">PAEG_LOCUS771</name>
</gene>
<protein>
    <submittedName>
        <fullName evidence="1">Jg2091 protein</fullName>
    </submittedName>
</protein>
<organism evidence="1 2">
    <name type="scientific">Pararge aegeria aegeria</name>
    <dbReference type="NCBI Taxonomy" id="348720"/>
    <lineage>
        <taxon>Eukaryota</taxon>
        <taxon>Metazoa</taxon>
        <taxon>Ecdysozoa</taxon>
        <taxon>Arthropoda</taxon>
        <taxon>Hexapoda</taxon>
        <taxon>Insecta</taxon>
        <taxon>Pterygota</taxon>
        <taxon>Neoptera</taxon>
        <taxon>Endopterygota</taxon>
        <taxon>Lepidoptera</taxon>
        <taxon>Glossata</taxon>
        <taxon>Ditrysia</taxon>
        <taxon>Papilionoidea</taxon>
        <taxon>Nymphalidae</taxon>
        <taxon>Satyrinae</taxon>
        <taxon>Satyrini</taxon>
        <taxon>Parargina</taxon>
        <taxon>Pararge</taxon>
    </lineage>
</organism>
<comment type="caution">
    <text evidence="1">The sequence shown here is derived from an EMBL/GenBank/DDBJ whole genome shotgun (WGS) entry which is preliminary data.</text>
</comment>
<name>A0A8S4QIL0_9NEOP</name>
<keyword evidence="2" id="KW-1185">Reference proteome</keyword>
<evidence type="ECO:0000313" key="1">
    <source>
        <dbReference type="EMBL" id="CAH2208155.1"/>
    </source>
</evidence>
<accession>A0A8S4QIL0</accession>
<dbReference type="Proteomes" id="UP000838756">
    <property type="component" value="Unassembled WGS sequence"/>
</dbReference>
<proteinExistence type="predicted"/>
<dbReference type="EMBL" id="CAKXAJ010002451">
    <property type="protein sequence ID" value="CAH2208155.1"/>
    <property type="molecule type" value="Genomic_DNA"/>
</dbReference>
<reference evidence="1" key="1">
    <citation type="submission" date="2022-03" db="EMBL/GenBank/DDBJ databases">
        <authorList>
            <person name="Lindestad O."/>
        </authorList>
    </citation>
    <scope>NUCLEOTIDE SEQUENCE</scope>
</reference>
<evidence type="ECO:0000313" key="2">
    <source>
        <dbReference type="Proteomes" id="UP000838756"/>
    </source>
</evidence>
<sequence length="25" mass="2864">PTAKNAKHGGGHHLVSNFRFNWIFQ</sequence>
<dbReference type="AlphaFoldDB" id="A0A8S4QIL0"/>
<feature type="non-terminal residue" evidence="1">
    <location>
        <position position="25"/>
    </location>
</feature>